<gene>
    <name evidence="1" type="ORF">PQR66_22515</name>
</gene>
<dbReference type="Proteomes" id="UP001629249">
    <property type="component" value="Unassembled WGS sequence"/>
</dbReference>
<proteinExistence type="predicted"/>
<protein>
    <submittedName>
        <fullName evidence="1">IlvD</fullName>
    </submittedName>
</protein>
<organism evidence="1 2">
    <name type="scientific">Paraburkholderia agricolaris</name>
    <dbReference type="NCBI Taxonomy" id="2152888"/>
    <lineage>
        <taxon>Bacteria</taxon>
        <taxon>Pseudomonadati</taxon>
        <taxon>Pseudomonadota</taxon>
        <taxon>Betaproteobacteria</taxon>
        <taxon>Burkholderiales</taxon>
        <taxon>Burkholderiaceae</taxon>
        <taxon>Paraburkholderia</taxon>
    </lineage>
</organism>
<sequence>DAELERRRAAWQQPKPRHIRGVLAKFAALALPADKGATTG</sequence>
<dbReference type="EMBL" id="JAQQFN010000018">
    <property type="protein sequence ID" value="MFL9885828.1"/>
    <property type="molecule type" value="Genomic_DNA"/>
</dbReference>
<feature type="non-terminal residue" evidence="1">
    <location>
        <position position="1"/>
    </location>
</feature>
<accession>A0ABW8ZUU6</accession>
<reference evidence="1 2" key="1">
    <citation type="journal article" date="2024" name="Chem. Sci.">
        <title>Discovery of megapolipeptins by genome mining of a Burkholderiales bacteria collection.</title>
        <authorList>
            <person name="Paulo B.S."/>
            <person name="Recchia M.J.J."/>
            <person name="Lee S."/>
            <person name="Fergusson C.H."/>
            <person name="Romanowski S.B."/>
            <person name="Hernandez A."/>
            <person name="Krull N."/>
            <person name="Liu D.Y."/>
            <person name="Cavanagh H."/>
            <person name="Bos A."/>
            <person name="Gray C.A."/>
            <person name="Murphy B.T."/>
            <person name="Linington R.G."/>
            <person name="Eustaquio A.S."/>
        </authorList>
    </citation>
    <scope>NUCLEOTIDE SEQUENCE [LARGE SCALE GENOMIC DNA]</scope>
    <source>
        <strain evidence="1 2">RL16-012-BIC-B</strain>
    </source>
</reference>
<evidence type="ECO:0000313" key="2">
    <source>
        <dbReference type="Proteomes" id="UP001629249"/>
    </source>
</evidence>
<evidence type="ECO:0000313" key="1">
    <source>
        <dbReference type="EMBL" id="MFL9885828.1"/>
    </source>
</evidence>
<name>A0ABW8ZUU6_9BURK</name>
<keyword evidence="2" id="KW-1185">Reference proteome</keyword>
<comment type="caution">
    <text evidence="1">The sequence shown here is derived from an EMBL/GenBank/DDBJ whole genome shotgun (WGS) entry which is preliminary data.</text>
</comment>